<dbReference type="Proteomes" id="UP000527355">
    <property type="component" value="Unassembled WGS sequence"/>
</dbReference>
<sequence length="122" mass="13730">MALVSFKIHIYRSTISHQGSVGAGQMDIASQMMPVDPVGHAAVTRGAPEIWKLHSLWYVRGASFSFVYNNVDLEISKFHIVVKHNSMVSGHKISKLDLFNKPTQELWSSQTAREYILVQPSF</sequence>
<dbReference type="EMBL" id="JABWUV010000002">
    <property type="protein sequence ID" value="KAF6378648.1"/>
    <property type="molecule type" value="Genomic_DNA"/>
</dbReference>
<name>A0A7J7ZX18_MYOMY</name>
<gene>
    <name evidence="1" type="ORF">mMyoMyo1_009579</name>
</gene>
<dbReference type="AlphaFoldDB" id="A0A7J7ZX18"/>
<evidence type="ECO:0000313" key="1">
    <source>
        <dbReference type="EMBL" id="KAF6378648.1"/>
    </source>
</evidence>
<reference evidence="1 2" key="1">
    <citation type="journal article" date="2020" name="Nature">
        <title>Six reference-quality genomes reveal evolution of bat adaptations.</title>
        <authorList>
            <person name="Jebb D."/>
            <person name="Huang Z."/>
            <person name="Pippel M."/>
            <person name="Hughes G.M."/>
            <person name="Lavrichenko K."/>
            <person name="Devanna P."/>
            <person name="Winkler S."/>
            <person name="Jermiin L.S."/>
            <person name="Skirmuntt E.C."/>
            <person name="Katzourakis A."/>
            <person name="Burkitt-Gray L."/>
            <person name="Ray D.A."/>
            <person name="Sullivan K.A.M."/>
            <person name="Roscito J.G."/>
            <person name="Kirilenko B.M."/>
            <person name="Davalos L.M."/>
            <person name="Corthals A.P."/>
            <person name="Power M.L."/>
            <person name="Jones G."/>
            <person name="Ransome R.D."/>
            <person name="Dechmann D.K.N."/>
            <person name="Locatelli A.G."/>
            <person name="Puechmaille S.J."/>
            <person name="Fedrigo O."/>
            <person name="Jarvis E.D."/>
            <person name="Hiller M."/>
            <person name="Vernes S.C."/>
            <person name="Myers E.W."/>
            <person name="Teeling E.C."/>
        </authorList>
    </citation>
    <scope>NUCLEOTIDE SEQUENCE [LARGE SCALE GENOMIC DNA]</scope>
    <source>
        <strain evidence="1">MMyoMyo1</strain>
        <tissue evidence="1">Flight muscle</tissue>
    </source>
</reference>
<comment type="caution">
    <text evidence="1">The sequence shown here is derived from an EMBL/GenBank/DDBJ whole genome shotgun (WGS) entry which is preliminary data.</text>
</comment>
<accession>A0A7J7ZX18</accession>
<organism evidence="1 2">
    <name type="scientific">Myotis myotis</name>
    <name type="common">Greater mouse-eared bat</name>
    <name type="synonym">Vespertilio myotis</name>
    <dbReference type="NCBI Taxonomy" id="51298"/>
    <lineage>
        <taxon>Eukaryota</taxon>
        <taxon>Metazoa</taxon>
        <taxon>Chordata</taxon>
        <taxon>Craniata</taxon>
        <taxon>Vertebrata</taxon>
        <taxon>Euteleostomi</taxon>
        <taxon>Mammalia</taxon>
        <taxon>Eutheria</taxon>
        <taxon>Laurasiatheria</taxon>
        <taxon>Chiroptera</taxon>
        <taxon>Yangochiroptera</taxon>
        <taxon>Vespertilionidae</taxon>
        <taxon>Myotis</taxon>
    </lineage>
</organism>
<protein>
    <submittedName>
        <fullName evidence="1">Uncharacterized protein</fullName>
    </submittedName>
</protein>
<keyword evidence="2" id="KW-1185">Reference proteome</keyword>
<proteinExistence type="predicted"/>
<evidence type="ECO:0000313" key="2">
    <source>
        <dbReference type="Proteomes" id="UP000527355"/>
    </source>
</evidence>